<dbReference type="EMBL" id="CP099799">
    <property type="protein sequence ID" value="USS02127.1"/>
    <property type="molecule type" value="Genomic_DNA"/>
</dbReference>
<dbReference type="Proteomes" id="UP001055437">
    <property type="component" value="Chromosome"/>
</dbReference>
<evidence type="ECO:0000313" key="4">
    <source>
        <dbReference type="EMBL" id="USS02127.1"/>
    </source>
</evidence>
<dbReference type="SMART" id="SM00460">
    <property type="entry name" value="TGc"/>
    <property type="match status" value="1"/>
</dbReference>
<keyword evidence="1" id="KW-0812">Transmembrane</keyword>
<evidence type="ECO:0000313" key="6">
    <source>
        <dbReference type="Proteomes" id="UP001055437"/>
    </source>
</evidence>
<feature type="transmembrane region" description="Helical" evidence="1">
    <location>
        <begin position="120"/>
        <end position="148"/>
    </location>
</feature>
<organism evidence="3 5">
    <name type="scientific">Clostridium septicum</name>
    <dbReference type="NCBI Taxonomy" id="1504"/>
    <lineage>
        <taxon>Bacteria</taxon>
        <taxon>Bacillati</taxon>
        <taxon>Bacillota</taxon>
        <taxon>Clostridia</taxon>
        <taxon>Eubacteriales</taxon>
        <taxon>Clostridiaceae</taxon>
        <taxon>Clostridium</taxon>
    </lineage>
</organism>
<dbReference type="OrthoDB" id="1817605at2"/>
<name>A0A9N7JPL4_CLOSE</name>
<dbReference type="Pfam" id="PF01841">
    <property type="entry name" value="Transglut_core"/>
    <property type="match status" value="1"/>
</dbReference>
<reference evidence="4" key="2">
    <citation type="submission" date="2022-06" db="EMBL/GenBank/DDBJ databases">
        <authorList>
            <person name="Holder M.E."/>
            <person name="Ajami N.J."/>
            <person name="Petrosino J.F."/>
        </authorList>
    </citation>
    <scope>NUCLEOTIDE SEQUENCE</scope>
    <source>
        <strain evidence="4">RMA 8861</strain>
    </source>
</reference>
<dbReference type="PANTHER" id="PTHR33490">
    <property type="entry name" value="BLR5614 PROTEIN-RELATED"/>
    <property type="match status" value="1"/>
</dbReference>
<dbReference type="KEGG" id="csep:CP523_14405"/>
<evidence type="ECO:0000313" key="3">
    <source>
        <dbReference type="EMBL" id="AYE35527.1"/>
    </source>
</evidence>
<dbReference type="GeneID" id="303561877"/>
<sequence>MSTYLAYGLCLFIIIWAIKGSTSASLQEKNSKYALDRLIYYFSIFISLIILMLNLDRLIIKILEIQNNYLHIGNINNKLFNIVALAMIFFLIQIIIYQFLKFLSSPLVKGYSKLLSGGLVKVIASSFIFGILKGFVIILILFVAVITFNNTINRGIKLNLFSDISAYCKLEKLISANRPIILNNDIKDYASVNSNFIVYYNGVTLEEGIKSTKEIDNKAIELTSNAKTDREKAKNIYSWIGSNIEYDFYKAEKALNNEKLSKSGAKEAFESRVGICFDYACLYVAMAKKANLGVRLVTGQGFDGKNFGPHAWNEVYLKDEGKWIKVDPTFYKSGDYFDTIDFDKEHIKESIAGEWK</sequence>
<dbReference type="InterPro" id="IPR038765">
    <property type="entry name" value="Papain-like_cys_pep_sf"/>
</dbReference>
<gene>
    <name evidence="3" type="ORF">CP523_14405</name>
    <name evidence="4" type="ORF">NH397_06815</name>
</gene>
<evidence type="ECO:0000313" key="5">
    <source>
        <dbReference type="Proteomes" id="UP000280586"/>
    </source>
</evidence>
<dbReference type="Gene3D" id="3.10.620.30">
    <property type="match status" value="1"/>
</dbReference>
<feature type="transmembrane region" description="Helical" evidence="1">
    <location>
        <begin position="39"/>
        <end position="59"/>
    </location>
</feature>
<dbReference type="PANTHER" id="PTHR33490:SF3">
    <property type="entry name" value="CONSERVED INTEGRAL MEMBRANE PROTEIN"/>
    <property type="match status" value="1"/>
</dbReference>
<evidence type="ECO:0000256" key="1">
    <source>
        <dbReference type="SAM" id="Phobius"/>
    </source>
</evidence>
<dbReference type="InterPro" id="IPR002931">
    <property type="entry name" value="Transglutaminase-like"/>
</dbReference>
<proteinExistence type="predicted"/>
<keyword evidence="6" id="KW-1185">Reference proteome</keyword>
<feature type="transmembrane region" description="Helical" evidence="1">
    <location>
        <begin position="79"/>
        <end position="100"/>
    </location>
</feature>
<dbReference type="Proteomes" id="UP000280586">
    <property type="component" value="Chromosome"/>
</dbReference>
<evidence type="ECO:0000259" key="2">
    <source>
        <dbReference type="SMART" id="SM00460"/>
    </source>
</evidence>
<dbReference type="RefSeq" id="WP_066676809.1">
    <property type="nucleotide sequence ID" value="NZ_CABMIZ010000019.1"/>
</dbReference>
<accession>A0A9N7JPL4</accession>
<dbReference type="EMBL" id="CP023671">
    <property type="protein sequence ID" value="AYE35527.1"/>
    <property type="molecule type" value="Genomic_DNA"/>
</dbReference>
<protein>
    <submittedName>
        <fullName evidence="3 4">Transglutaminase</fullName>
    </submittedName>
</protein>
<reference evidence="3 5" key="1">
    <citation type="submission" date="2017-09" db="EMBL/GenBank/DDBJ databases">
        <authorList>
            <person name="Thomas P."/>
            <person name="Seyboldt C."/>
        </authorList>
    </citation>
    <scope>NUCLEOTIDE SEQUENCE [LARGE SCALE GENOMIC DNA]</scope>
    <source>
        <strain evidence="3 5">DSM 7534</strain>
    </source>
</reference>
<keyword evidence="1" id="KW-0472">Membrane</keyword>
<keyword evidence="1" id="KW-1133">Transmembrane helix</keyword>
<dbReference type="AlphaFoldDB" id="A0A9N7JPL4"/>
<dbReference type="SUPFAM" id="SSF54001">
    <property type="entry name" value="Cysteine proteinases"/>
    <property type="match status" value="1"/>
</dbReference>
<feature type="domain" description="Transglutaminase-like" evidence="2">
    <location>
        <begin position="268"/>
        <end position="330"/>
    </location>
</feature>